<organism evidence="12 13">
    <name type="scientific">Loigolactobacillus bifermentans DSM 20003</name>
    <dbReference type="NCBI Taxonomy" id="1423726"/>
    <lineage>
        <taxon>Bacteria</taxon>
        <taxon>Bacillati</taxon>
        <taxon>Bacillota</taxon>
        <taxon>Bacilli</taxon>
        <taxon>Lactobacillales</taxon>
        <taxon>Lactobacillaceae</taxon>
        <taxon>Loigolactobacillus</taxon>
    </lineage>
</organism>
<protein>
    <recommendedName>
        <fullName evidence="4">NAD(+) diphosphatase</fullName>
        <ecNumber evidence="4">3.6.1.22</ecNumber>
    </recommendedName>
</protein>
<dbReference type="GO" id="GO:0019677">
    <property type="term" value="P:NAD+ catabolic process"/>
    <property type="evidence" value="ECO:0007669"/>
    <property type="project" value="TreeGrafter"/>
</dbReference>
<dbReference type="EC" id="3.6.1.22" evidence="4"/>
<keyword evidence="6 10" id="KW-0378">Hydrolase</keyword>
<keyword evidence="5" id="KW-0479">Metal-binding</keyword>
<dbReference type="PROSITE" id="PS51462">
    <property type="entry name" value="NUDIX"/>
    <property type="match status" value="1"/>
</dbReference>
<gene>
    <name evidence="12" type="ORF">FC07_GL000234</name>
</gene>
<evidence type="ECO:0000259" key="11">
    <source>
        <dbReference type="PROSITE" id="PS51462"/>
    </source>
</evidence>
<dbReference type="RefSeq" id="WP_057904791.1">
    <property type="nucleotide sequence ID" value="NZ_AZDA01000082.1"/>
</dbReference>
<dbReference type="PATRIC" id="fig|1423726.3.peg.243"/>
<evidence type="ECO:0000256" key="4">
    <source>
        <dbReference type="ARBA" id="ARBA00012381"/>
    </source>
</evidence>
<dbReference type="CDD" id="cd03429">
    <property type="entry name" value="NUDIX_NADH_pyrophosphatase_Nudt13"/>
    <property type="match status" value="1"/>
</dbReference>
<dbReference type="InterPro" id="IPR020476">
    <property type="entry name" value="Nudix_hydrolase"/>
</dbReference>
<feature type="domain" description="Nudix hydrolase" evidence="11">
    <location>
        <begin position="144"/>
        <end position="275"/>
    </location>
</feature>
<dbReference type="Gene3D" id="3.90.79.20">
    <property type="match status" value="1"/>
</dbReference>
<dbReference type="SUPFAM" id="SSF55811">
    <property type="entry name" value="Nudix"/>
    <property type="match status" value="1"/>
</dbReference>
<dbReference type="AlphaFoldDB" id="A0A0R1GM83"/>
<dbReference type="OrthoDB" id="9787476at2"/>
<dbReference type="GO" id="GO:0046872">
    <property type="term" value="F:metal ion binding"/>
    <property type="evidence" value="ECO:0007669"/>
    <property type="project" value="UniProtKB-KW"/>
</dbReference>
<accession>A0A0R1GM83</accession>
<evidence type="ECO:0000256" key="7">
    <source>
        <dbReference type="ARBA" id="ARBA00022842"/>
    </source>
</evidence>
<dbReference type="GO" id="GO:0005829">
    <property type="term" value="C:cytosol"/>
    <property type="evidence" value="ECO:0007669"/>
    <property type="project" value="TreeGrafter"/>
</dbReference>
<dbReference type="GO" id="GO:0035529">
    <property type="term" value="F:NADH pyrophosphatase activity"/>
    <property type="evidence" value="ECO:0007669"/>
    <property type="project" value="TreeGrafter"/>
</dbReference>
<keyword evidence="8" id="KW-0520">NAD</keyword>
<dbReference type="PANTHER" id="PTHR42904:SF6">
    <property type="entry name" value="NAD-CAPPED RNA HYDROLASE NUDT12"/>
    <property type="match status" value="1"/>
</dbReference>
<evidence type="ECO:0000256" key="6">
    <source>
        <dbReference type="ARBA" id="ARBA00022801"/>
    </source>
</evidence>
<evidence type="ECO:0000256" key="10">
    <source>
        <dbReference type="RuleBase" id="RU003476"/>
    </source>
</evidence>
<dbReference type="InterPro" id="IPR015797">
    <property type="entry name" value="NUDIX_hydrolase-like_dom_sf"/>
</dbReference>
<keyword evidence="7" id="KW-0460">Magnesium</keyword>
<evidence type="ECO:0000256" key="9">
    <source>
        <dbReference type="ARBA" id="ARBA00023679"/>
    </source>
</evidence>
<dbReference type="InterPro" id="IPR050241">
    <property type="entry name" value="NAD-cap_RNA_hydrolase_NudC"/>
</dbReference>
<comment type="catalytic activity">
    <reaction evidence="9">
        <text>a 5'-end NAD(+)-phospho-ribonucleoside in mRNA + H2O = a 5'-end phospho-adenosine-phospho-ribonucleoside in mRNA + beta-nicotinamide D-ribonucleotide + 2 H(+)</text>
        <dbReference type="Rhea" id="RHEA:60876"/>
        <dbReference type="Rhea" id="RHEA-COMP:15698"/>
        <dbReference type="Rhea" id="RHEA-COMP:15719"/>
        <dbReference type="ChEBI" id="CHEBI:14649"/>
        <dbReference type="ChEBI" id="CHEBI:15377"/>
        <dbReference type="ChEBI" id="CHEBI:15378"/>
        <dbReference type="ChEBI" id="CHEBI:144029"/>
        <dbReference type="ChEBI" id="CHEBI:144051"/>
    </reaction>
    <physiologicalReaction direction="left-to-right" evidence="9">
        <dbReference type="Rhea" id="RHEA:60877"/>
    </physiologicalReaction>
</comment>
<proteinExistence type="inferred from homology"/>
<reference evidence="12 13" key="1">
    <citation type="journal article" date="2015" name="Genome Announc.">
        <title>Expanding the biotechnology potential of lactobacilli through comparative genomics of 213 strains and associated genera.</title>
        <authorList>
            <person name="Sun Z."/>
            <person name="Harris H.M."/>
            <person name="McCann A."/>
            <person name="Guo C."/>
            <person name="Argimon S."/>
            <person name="Zhang W."/>
            <person name="Yang X."/>
            <person name="Jeffery I.B."/>
            <person name="Cooney J.C."/>
            <person name="Kagawa T.F."/>
            <person name="Liu W."/>
            <person name="Song Y."/>
            <person name="Salvetti E."/>
            <person name="Wrobel A."/>
            <person name="Rasinkangas P."/>
            <person name="Parkhill J."/>
            <person name="Rea M.C."/>
            <person name="O'Sullivan O."/>
            <person name="Ritari J."/>
            <person name="Douillard F.P."/>
            <person name="Paul Ross R."/>
            <person name="Yang R."/>
            <person name="Briner A.E."/>
            <person name="Felis G.E."/>
            <person name="de Vos W.M."/>
            <person name="Barrangou R."/>
            <person name="Klaenhammer T.R."/>
            <person name="Caufield P.W."/>
            <person name="Cui Y."/>
            <person name="Zhang H."/>
            <person name="O'Toole P.W."/>
        </authorList>
    </citation>
    <scope>NUCLEOTIDE SEQUENCE [LARGE SCALE GENOMIC DNA]</scope>
    <source>
        <strain evidence="12 13">DSM 20003</strain>
    </source>
</reference>
<comment type="caution">
    <text evidence="12">The sequence shown here is derived from an EMBL/GenBank/DDBJ whole genome shotgun (WGS) entry which is preliminary data.</text>
</comment>
<dbReference type="STRING" id="1423726.FC07_GL000234"/>
<dbReference type="InterPro" id="IPR049734">
    <property type="entry name" value="NudC-like_C"/>
</dbReference>
<comment type="cofactor">
    <cofactor evidence="2">
        <name>Zn(2+)</name>
        <dbReference type="ChEBI" id="CHEBI:29105"/>
    </cofactor>
</comment>
<evidence type="ECO:0000256" key="5">
    <source>
        <dbReference type="ARBA" id="ARBA00022723"/>
    </source>
</evidence>
<dbReference type="InterPro" id="IPR020084">
    <property type="entry name" value="NUDIX_hydrolase_CS"/>
</dbReference>
<dbReference type="InterPro" id="IPR015376">
    <property type="entry name" value="Znr_NADH_PPase"/>
</dbReference>
<dbReference type="Gene3D" id="3.90.79.10">
    <property type="entry name" value="Nucleoside Triphosphate Pyrophosphohydrolase"/>
    <property type="match status" value="1"/>
</dbReference>
<evidence type="ECO:0000256" key="8">
    <source>
        <dbReference type="ARBA" id="ARBA00023027"/>
    </source>
</evidence>
<comment type="cofactor">
    <cofactor evidence="1">
        <name>Mg(2+)</name>
        <dbReference type="ChEBI" id="CHEBI:18420"/>
    </cofactor>
</comment>
<evidence type="ECO:0000256" key="2">
    <source>
        <dbReference type="ARBA" id="ARBA00001947"/>
    </source>
</evidence>
<keyword evidence="13" id="KW-1185">Reference proteome</keyword>
<dbReference type="GO" id="GO:0006742">
    <property type="term" value="P:NADP+ catabolic process"/>
    <property type="evidence" value="ECO:0007669"/>
    <property type="project" value="TreeGrafter"/>
</dbReference>
<dbReference type="Proteomes" id="UP000051461">
    <property type="component" value="Unassembled WGS sequence"/>
</dbReference>
<dbReference type="InterPro" id="IPR000086">
    <property type="entry name" value="NUDIX_hydrolase_dom"/>
</dbReference>
<dbReference type="PRINTS" id="PR00502">
    <property type="entry name" value="NUDIXFAMILY"/>
</dbReference>
<evidence type="ECO:0000313" key="12">
    <source>
        <dbReference type="EMBL" id="KRK35118.1"/>
    </source>
</evidence>
<dbReference type="PROSITE" id="PS00893">
    <property type="entry name" value="NUDIX_BOX"/>
    <property type="match status" value="1"/>
</dbReference>
<name>A0A0R1GM83_9LACO</name>
<dbReference type="Pfam" id="PF00293">
    <property type="entry name" value="NUDIX"/>
    <property type="match status" value="1"/>
</dbReference>
<evidence type="ECO:0000313" key="13">
    <source>
        <dbReference type="Proteomes" id="UP000051461"/>
    </source>
</evidence>
<sequence length="279" mass="31647">MFQDIAPHALNTKYTPRPVQAADYVIVLHNNQLLLEAGQLPTFADLQQHYSQSLADPIYLLSVEKTHFFYLNTTLATDDAYRYASLNVFRTLQPKWLAFAAVTAAHLAAWYRDNQFCGRCGQILTRGSEQRELICPNCGLEIFPKISPVIIVGVKHGERLLLTKYAAQSGYSHYALIAGFVEIGETLEGAIRREVFEETGLEVKNAQYFQSQPWGFSQSILMGFFADLADDAYDTALYKDDRGELSERKWFERQVIPDDDTTLSLTWTMIKAFHNGEIA</sequence>
<dbReference type="PANTHER" id="PTHR42904">
    <property type="entry name" value="NUDIX HYDROLASE, NUDC SUBFAMILY"/>
    <property type="match status" value="1"/>
</dbReference>
<comment type="similarity">
    <text evidence="3">Belongs to the Nudix hydrolase family. NudC subfamily.</text>
</comment>
<dbReference type="NCBIfam" id="NF001299">
    <property type="entry name" value="PRK00241.1"/>
    <property type="match status" value="1"/>
</dbReference>
<dbReference type="EMBL" id="AZDA01000082">
    <property type="protein sequence ID" value="KRK35118.1"/>
    <property type="molecule type" value="Genomic_DNA"/>
</dbReference>
<evidence type="ECO:0000256" key="3">
    <source>
        <dbReference type="ARBA" id="ARBA00009595"/>
    </source>
</evidence>
<dbReference type="Pfam" id="PF09297">
    <property type="entry name" value="Zn_ribbon_NUD"/>
    <property type="match status" value="1"/>
</dbReference>
<evidence type="ECO:0000256" key="1">
    <source>
        <dbReference type="ARBA" id="ARBA00001946"/>
    </source>
</evidence>